<protein>
    <submittedName>
        <fullName evidence="4">Coagulation factor 5/8 type domain-containing protein</fullName>
    </submittedName>
</protein>
<evidence type="ECO:0000313" key="5">
    <source>
        <dbReference type="Proteomes" id="UP000317036"/>
    </source>
</evidence>
<dbReference type="AlphaFoldDB" id="A0A559K6K1"/>
<dbReference type="RefSeq" id="WP_144851129.1">
    <property type="nucleotide sequence ID" value="NZ_VNJI01000032.1"/>
</dbReference>
<dbReference type="SUPFAM" id="SSF48230">
    <property type="entry name" value="Chondroitin AC/alginate lyase"/>
    <property type="match status" value="1"/>
</dbReference>
<feature type="domain" description="Heparinase II/III-like C-terminal" evidence="3">
    <location>
        <begin position="432"/>
        <end position="606"/>
    </location>
</feature>
<evidence type="ECO:0000313" key="4">
    <source>
        <dbReference type="EMBL" id="TVY07751.1"/>
    </source>
</evidence>
<comment type="subcellular location">
    <subcellularLocation>
        <location evidence="1">Cell envelope</location>
    </subcellularLocation>
</comment>
<feature type="chain" id="PRO_5021872634" evidence="2">
    <location>
        <begin position="40"/>
        <end position="676"/>
    </location>
</feature>
<dbReference type="PROSITE" id="PS51257">
    <property type="entry name" value="PROKAR_LIPOPROTEIN"/>
    <property type="match status" value="1"/>
</dbReference>
<dbReference type="Pfam" id="PF07940">
    <property type="entry name" value="Hepar_II_III_C"/>
    <property type="match status" value="1"/>
</dbReference>
<sequence length="676" mass="74480">MSEKDYNTRTNVQKRLTRLLLLTLTTSLAFMGASCQQSAATATQSTAEVAPQVKEQPSDTRTAIENLKITSPDKLHPRLMATSKDFERIKQLIGTDPQAKAWYKTLQTAAGKTLKEPVVKYELPDGVRLLPISRKVLERTIQLSLMYKLTGEKAYLDRAWGELSTVSDPALFPDWHPIHFLDTAEMTMAAAVGYDWLYSDLSEDQRNTLRTAIMENGLKPALSVYRGKADAKKIATFWKTTTNNWNSVVNGGIGVGALAIADESPETEALSGEILQQAVQSIKSSLKMYAPDGGMPEGPGYWDYATVYIAYFLSSLDSAIGTDYGLSQMPGLSETGYFPLYVEGAGQAFNLGDGGTGTISKAPQLLWYADKFHKPELTYGVKNGSNPMNLIWYKPATVKSPTEAGAPLDKRYVDPETEFVTMRSSWNANDAMFVGLHTGDNEANHGDLDAGDMVLDAMGVRWAMELGSDDYNLPGYFDMNKGRWNYYRKRAEGQNTLVLNPGSGPDQSPKAKTSIESFISEPNRAITIANLTNAYAKDATSVKRGIELQRATQSVLLRDEIQLKSPGGIWWFWHTQAQVEVSSDGKTAILSRSGKKLALRLPPDDEAQFKLMNAESLPTSPNPPKQAVNKGIQKLAIHLEGVEQTAITVQIDLMRGSEEQLPPLEAAKPLSDWPKR</sequence>
<evidence type="ECO:0000256" key="1">
    <source>
        <dbReference type="ARBA" id="ARBA00004196"/>
    </source>
</evidence>
<gene>
    <name evidence="4" type="ORF">FPZ49_22280</name>
</gene>
<dbReference type="GO" id="GO:0016829">
    <property type="term" value="F:lyase activity"/>
    <property type="evidence" value="ECO:0007669"/>
    <property type="project" value="InterPro"/>
</dbReference>
<feature type="signal peptide" evidence="2">
    <location>
        <begin position="1"/>
        <end position="39"/>
    </location>
</feature>
<evidence type="ECO:0000256" key="2">
    <source>
        <dbReference type="SAM" id="SignalP"/>
    </source>
</evidence>
<dbReference type="PANTHER" id="PTHR38045">
    <property type="entry name" value="CHROMOSOME 1, WHOLE GENOME SHOTGUN SEQUENCE"/>
    <property type="match status" value="1"/>
</dbReference>
<dbReference type="InterPro" id="IPR008929">
    <property type="entry name" value="Chondroitin_lyas"/>
</dbReference>
<organism evidence="4 5">
    <name type="scientific">Paenibacillus cremeus</name>
    <dbReference type="NCBI Taxonomy" id="2163881"/>
    <lineage>
        <taxon>Bacteria</taxon>
        <taxon>Bacillati</taxon>
        <taxon>Bacillota</taxon>
        <taxon>Bacilli</taxon>
        <taxon>Bacillales</taxon>
        <taxon>Paenibacillaceae</taxon>
        <taxon>Paenibacillus</taxon>
    </lineage>
</organism>
<evidence type="ECO:0000259" key="3">
    <source>
        <dbReference type="Pfam" id="PF07940"/>
    </source>
</evidence>
<name>A0A559K6K1_9BACL</name>
<proteinExistence type="predicted"/>
<dbReference type="Proteomes" id="UP000317036">
    <property type="component" value="Unassembled WGS sequence"/>
</dbReference>
<dbReference type="OrthoDB" id="175534at2"/>
<keyword evidence="5" id="KW-1185">Reference proteome</keyword>
<dbReference type="EMBL" id="VNJI01000032">
    <property type="protein sequence ID" value="TVY07751.1"/>
    <property type="molecule type" value="Genomic_DNA"/>
</dbReference>
<dbReference type="Gene3D" id="2.70.98.70">
    <property type="match status" value="1"/>
</dbReference>
<accession>A0A559K6K1</accession>
<dbReference type="GO" id="GO:0030313">
    <property type="term" value="C:cell envelope"/>
    <property type="evidence" value="ECO:0007669"/>
    <property type="project" value="UniProtKB-SubCell"/>
</dbReference>
<dbReference type="PANTHER" id="PTHR38045:SF1">
    <property type="entry name" value="HEPARINASE II_III-LIKE PROTEIN"/>
    <property type="match status" value="1"/>
</dbReference>
<dbReference type="InterPro" id="IPR012480">
    <property type="entry name" value="Hepar_II_III_C"/>
</dbReference>
<keyword evidence="2" id="KW-0732">Signal</keyword>
<reference evidence="4 5" key="1">
    <citation type="submission" date="2019-07" db="EMBL/GenBank/DDBJ databases">
        <authorList>
            <person name="Kim J."/>
        </authorList>
    </citation>
    <scope>NUCLEOTIDE SEQUENCE [LARGE SCALE GENOMIC DNA]</scope>
    <source>
        <strain evidence="4 5">JC52</strain>
    </source>
</reference>
<comment type="caution">
    <text evidence="4">The sequence shown here is derived from an EMBL/GenBank/DDBJ whole genome shotgun (WGS) entry which is preliminary data.</text>
</comment>
<dbReference type="Gene3D" id="1.50.10.100">
    <property type="entry name" value="Chondroitin AC/alginate lyase"/>
    <property type="match status" value="1"/>
</dbReference>